<gene>
    <name evidence="1" type="ORF">A3835_08865</name>
</gene>
<reference evidence="1 2" key="1">
    <citation type="journal article" date="2017" name="Gene Rep">
        <title>The ribosomal RNA operon (rrn) of Campylobacter concisus supports molecular typing to genomospecies level.</title>
        <authorList>
            <person name="Huq M."/>
            <person name="Van T.T.H."/>
            <person name="Gurtler V."/>
            <person name="Elshagmani E."/>
            <person name="Allemailem K.S."/>
            <person name="Smooker P.M."/>
            <person name="Istivan T.S."/>
        </authorList>
    </citation>
    <scope>NUCLEOTIDE SEQUENCE [LARGE SCALE GENOMIC DNA]</scope>
    <source>
        <strain evidence="1 2">RCH 26</strain>
    </source>
</reference>
<dbReference type="EMBL" id="LVWL01000003">
    <property type="protein sequence ID" value="ORI09891.1"/>
    <property type="molecule type" value="Genomic_DNA"/>
</dbReference>
<sequence length="119" mass="13993">MNKKLKIVLQTDFACDSVFWIYDEFGENINGGTWVEQEDEISWDSKLPDELLSCPDIKRLSMEIMKEYNSLFINNEKNLAIRALLVPNPKQNTCKKINELRKIVYKKCGDKYEIVDDLR</sequence>
<proteinExistence type="predicted"/>
<dbReference type="AlphaFoldDB" id="A0A1X0U4P8"/>
<evidence type="ECO:0000313" key="2">
    <source>
        <dbReference type="Proteomes" id="UP000192671"/>
    </source>
</evidence>
<evidence type="ECO:0000313" key="1">
    <source>
        <dbReference type="EMBL" id="ORI09891.1"/>
    </source>
</evidence>
<accession>A0A1X0U4P8</accession>
<organism evidence="1 2">
    <name type="scientific">Campylobacter concisus</name>
    <dbReference type="NCBI Taxonomy" id="199"/>
    <lineage>
        <taxon>Bacteria</taxon>
        <taxon>Pseudomonadati</taxon>
        <taxon>Campylobacterota</taxon>
        <taxon>Epsilonproteobacteria</taxon>
        <taxon>Campylobacterales</taxon>
        <taxon>Campylobacteraceae</taxon>
        <taxon>Campylobacter</taxon>
    </lineage>
</organism>
<name>A0A1X0U4P8_9BACT</name>
<dbReference type="Proteomes" id="UP000192671">
    <property type="component" value="Unassembled WGS sequence"/>
</dbReference>
<protein>
    <submittedName>
        <fullName evidence="1">Uncharacterized protein</fullName>
    </submittedName>
</protein>
<comment type="caution">
    <text evidence="1">The sequence shown here is derived from an EMBL/GenBank/DDBJ whole genome shotgun (WGS) entry which is preliminary data.</text>
</comment>